<dbReference type="HOGENOM" id="CLU_2210254_0_0_1"/>
<sequence>MPALLAQPSREELQRGRRLRSVRLPLRSAPGSGATAVTVTVAGAGAGGAGDVRLTIALTCPGLMCCWNSRVGGWQPSAIVGGMQRNLEQVASQSATVRVVRTLGAEG</sequence>
<keyword evidence="2" id="KW-1185">Reference proteome</keyword>
<dbReference type="AlphaFoldDB" id="A0A067SHU6"/>
<evidence type="ECO:0000313" key="2">
    <source>
        <dbReference type="Proteomes" id="UP000027222"/>
    </source>
</evidence>
<dbReference type="Proteomes" id="UP000027222">
    <property type="component" value="Unassembled WGS sequence"/>
</dbReference>
<gene>
    <name evidence="1" type="ORF">GALMADRAFT_886357</name>
</gene>
<dbReference type="EMBL" id="KL142397">
    <property type="protein sequence ID" value="KDR70500.1"/>
    <property type="molecule type" value="Genomic_DNA"/>
</dbReference>
<evidence type="ECO:0000313" key="1">
    <source>
        <dbReference type="EMBL" id="KDR70500.1"/>
    </source>
</evidence>
<name>A0A067SHU6_GALM3</name>
<reference evidence="2" key="1">
    <citation type="journal article" date="2014" name="Proc. Natl. Acad. Sci. U.S.A.">
        <title>Extensive sampling of basidiomycete genomes demonstrates inadequacy of the white-rot/brown-rot paradigm for wood decay fungi.</title>
        <authorList>
            <person name="Riley R."/>
            <person name="Salamov A.A."/>
            <person name="Brown D.W."/>
            <person name="Nagy L.G."/>
            <person name="Floudas D."/>
            <person name="Held B.W."/>
            <person name="Levasseur A."/>
            <person name="Lombard V."/>
            <person name="Morin E."/>
            <person name="Otillar R."/>
            <person name="Lindquist E.A."/>
            <person name="Sun H."/>
            <person name="LaButti K.M."/>
            <person name="Schmutz J."/>
            <person name="Jabbour D."/>
            <person name="Luo H."/>
            <person name="Baker S.E."/>
            <person name="Pisabarro A.G."/>
            <person name="Walton J.D."/>
            <person name="Blanchette R.A."/>
            <person name="Henrissat B."/>
            <person name="Martin F."/>
            <person name="Cullen D."/>
            <person name="Hibbett D.S."/>
            <person name="Grigoriev I.V."/>
        </authorList>
    </citation>
    <scope>NUCLEOTIDE SEQUENCE [LARGE SCALE GENOMIC DNA]</scope>
    <source>
        <strain evidence="2">CBS 339.88</strain>
    </source>
</reference>
<proteinExistence type="predicted"/>
<accession>A0A067SHU6</accession>
<organism evidence="1 2">
    <name type="scientific">Galerina marginata (strain CBS 339.88)</name>
    <dbReference type="NCBI Taxonomy" id="685588"/>
    <lineage>
        <taxon>Eukaryota</taxon>
        <taxon>Fungi</taxon>
        <taxon>Dikarya</taxon>
        <taxon>Basidiomycota</taxon>
        <taxon>Agaricomycotina</taxon>
        <taxon>Agaricomycetes</taxon>
        <taxon>Agaricomycetidae</taxon>
        <taxon>Agaricales</taxon>
        <taxon>Agaricineae</taxon>
        <taxon>Strophariaceae</taxon>
        <taxon>Galerina</taxon>
    </lineage>
</organism>
<protein>
    <submittedName>
        <fullName evidence="1">Uncharacterized protein</fullName>
    </submittedName>
</protein>